<keyword evidence="4" id="KW-1185">Reference proteome</keyword>
<evidence type="ECO:0000259" key="2">
    <source>
        <dbReference type="Pfam" id="PF23585"/>
    </source>
</evidence>
<feature type="compositionally biased region" description="Gly residues" evidence="1">
    <location>
        <begin position="1"/>
        <end position="14"/>
    </location>
</feature>
<protein>
    <recommendedName>
        <fullName evidence="2">DUF7137 domain-containing protein</fullName>
    </recommendedName>
</protein>
<accession>A0A9P6FMD9</accession>
<feature type="region of interest" description="Disordered" evidence="1">
    <location>
        <begin position="61"/>
        <end position="86"/>
    </location>
</feature>
<comment type="caution">
    <text evidence="3">The sequence shown here is derived from an EMBL/GenBank/DDBJ whole genome shotgun (WGS) entry which is preliminary data.</text>
</comment>
<gene>
    <name evidence="3" type="ORF">BGW38_005929</name>
</gene>
<evidence type="ECO:0000313" key="4">
    <source>
        <dbReference type="Proteomes" id="UP000780801"/>
    </source>
</evidence>
<feature type="non-terminal residue" evidence="3">
    <location>
        <position position="181"/>
    </location>
</feature>
<name>A0A9P6FMD9_9FUNG</name>
<dbReference type="Proteomes" id="UP000780801">
    <property type="component" value="Unassembled WGS sequence"/>
</dbReference>
<feature type="region of interest" description="Disordered" evidence="1">
    <location>
        <begin position="1"/>
        <end position="48"/>
    </location>
</feature>
<proteinExistence type="predicted"/>
<sequence>GANAGGGGDGGNGSNGNQPPHGQPSAVPPSASPAATSTAAAPPAPVVTGLPGVNSGTVIGPGGVIAPPPPRTNSTAPGSNIISGPSIIDPRRPVSRISMIQPKQNAANPPLFPVGSNIVFEWAFDNNTLVFPPTNLSIEVSLSANPKMVWPIANVSGSATSIVWNTGTARDPSLFMGFYTL</sequence>
<organism evidence="3 4">
    <name type="scientific">Lunasporangiospora selenospora</name>
    <dbReference type="NCBI Taxonomy" id="979761"/>
    <lineage>
        <taxon>Eukaryota</taxon>
        <taxon>Fungi</taxon>
        <taxon>Fungi incertae sedis</taxon>
        <taxon>Mucoromycota</taxon>
        <taxon>Mortierellomycotina</taxon>
        <taxon>Mortierellomycetes</taxon>
        <taxon>Mortierellales</taxon>
        <taxon>Mortierellaceae</taxon>
        <taxon>Lunasporangiospora</taxon>
    </lineage>
</organism>
<feature type="compositionally biased region" description="Low complexity" evidence="1">
    <location>
        <begin position="32"/>
        <end position="41"/>
    </location>
</feature>
<feature type="compositionally biased region" description="Low complexity" evidence="1">
    <location>
        <begin position="77"/>
        <end position="86"/>
    </location>
</feature>
<dbReference type="InterPro" id="IPR055561">
    <property type="entry name" value="DUF7137"/>
</dbReference>
<dbReference type="AlphaFoldDB" id="A0A9P6FMD9"/>
<dbReference type="Pfam" id="PF23585">
    <property type="entry name" value="DUF7137"/>
    <property type="match status" value="1"/>
</dbReference>
<feature type="domain" description="DUF7137" evidence="2">
    <location>
        <begin position="92"/>
        <end position="181"/>
    </location>
</feature>
<feature type="non-terminal residue" evidence="3">
    <location>
        <position position="1"/>
    </location>
</feature>
<evidence type="ECO:0000313" key="3">
    <source>
        <dbReference type="EMBL" id="KAF9578328.1"/>
    </source>
</evidence>
<evidence type="ECO:0000256" key="1">
    <source>
        <dbReference type="SAM" id="MobiDB-lite"/>
    </source>
</evidence>
<dbReference type="OrthoDB" id="2435509at2759"/>
<reference evidence="3" key="1">
    <citation type="journal article" date="2020" name="Fungal Divers.">
        <title>Resolving the Mortierellaceae phylogeny through synthesis of multi-gene phylogenetics and phylogenomics.</title>
        <authorList>
            <person name="Vandepol N."/>
            <person name="Liber J."/>
            <person name="Desiro A."/>
            <person name="Na H."/>
            <person name="Kennedy M."/>
            <person name="Barry K."/>
            <person name="Grigoriev I.V."/>
            <person name="Miller A.N."/>
            <person name="O'Donnell K."/>
            <person name="Stajich J.E."/>
            <person name="Bonito G."/>
        </authorList>
    </citation>
    <scope>NUCLEOTIDE SEQUENCE</scope>
    <source>
        <strain evidence="3">KOD1015</strain>
    </source>
</reference>
<dbReference type="EMBL" id="JAABOA010003773">
    <property type="protein sequence ID" value="KAF9578328.1"/>
    <property type="molecule type" value="Genomic_DNA"/>
</dbReference>